<evidence type="ECO:0000256" key="3">
    <source>
        <dbReference type="SAM" id="SignalP"/>
    </source>
</evidence>
<comment type="caution">
    <text evidence="5">The sequence shown here is derived from an EMBL/GenBank/DDBJ whole genome shotgun (WGS) entry which is preliminary data.</text>
</comment>
<dbReference type="SMART" id="SM00257">
    <property type="entry name" value="LysM"/>
    <property type="match status" value="2"/>
</dbReference>
<feature type="chain" id="PRO_5047496794" evidence="3">
    <location>
        <begin position="31"/>
        <end position="520"/>
    </location>
</feature>
<feature type="compositionally biased region" description="Low complexity" evidence="2">
    <location>
        <begin position="159"/>
        <end position="178"/>
    </location>
</feature>
<protein>
    <submittedName>
        <fullName evidence="5">Peptidoglycan DD-metalloendopeptidase family protein</fullName>
    </submittedName>
</protein>
<evidence type="ECO:0000256" key="2">
    <source>
        <dbReference type="SAM" id="MobiDB-lite"/>
    </source>
</evidence>
<feature type="region of interest" description="Disordered" evidence="2">
    <location>
        <begin position="145"/>
        <end position="185"/>
    </location>
</feature>
<dbReference type="EMBL" id="JBBMQO010000003">
    <property type="protein sequence ID" value="MEM5501414.1"/>
    <property type="molecule type" value="Genomic_DNA"/>
</dbReference>
<dbReference type="InterPro" id="IPR036779">
    <property type="entry name" value="LysM_dom_sf"/>
</dbReference>
<dbReference type="Pfam" id="PF01476">
    <property type="entry name" value="LysM"/>
    <property type="match status" value="2"/>
</dbReference>
<keyword evidence="6" id="KW-1185">Reference proteome</keyword>
<feature type="domain" description="LysM" evidence="4">
    <location>
        <begin position="194"/>
        <end position="238"/>
    </location>
</feature>
<dbReference type="CDD" id="cd00118">
    <property type="entry name" value="LysM"/>
    <property type="match status" value="2"/>
</dbReference>
<dbReference type="InterPro" id="IPR011055">
    <property type="entry name" value="Dup_hybrid_motif"/>
</dbReference>
<dbReference type="InterPro" id="IPR016047">
    <property type="entry name" value="M23ase_b-sheet_dom"/>
</dbReference>
<feature type="domain" description="LysM" evidence="4">
    <location>
        <begin position="306"/>
        <end position="349"/>
    </location>
</feature>
<dbReference type="RefSeq" id="WP_342847923.1">
    <property type="nucleotide sequence ID" value="NZ_JBBMQO010000003.1"/>
</dbReference>
<dbReference type="PANTHER" id="PTHR21666:SF263">
    <property type="entry name" value="MUREIN HYDROLASE ACTIVATOR NLPD"/>
    <property type="match status" value="1"/>
</dbReference>
<dbReference type="Gene3D" id="3.10.350.10">
    <property type="entry name" value="LysM domain"/>
    <property type="match status" value="2"/>
</dbReference>
<organism evidence="5 6">
    <name type="scientific">Ahrensia kielensis</name>
    <dbReference type="NCBI Taxonomy" id="76980"/>
    <lineage>
        <taxon>Bacteria</taxon>
        <taxon>Pseudomonadati</taxon>
        <taxon>Pseudomonadota</taxon>
        <taxon>Alphaproteobacteria</taxon>
        <taxon>Hyphomicrobiales</taxon>
        <taxon>Ahrensiaceae</taxon>
        <taxon>Ahrensia</taxon>
    </lineage>
</organism>
<dbReference type="Gene3D" id="2.70.70.10">
    <property type="entry name" value="Glucose Permease (Domain IIA)"/>
    <property type="match status" value="1"/>
</dbReference>
<dbReference type="Pfam" id="PF01551">
    <property type="entry name" value="Peptidase_M23"/>
    <property type="match status" value="1"/>
</dbReference>
<sequence length="520" mass="54008">MSKKSASRISAHLIKSVSILAVGASLASCASDTVRFNDGFYTGAVPKQSVGAVQTPYPQAAQQQTYQGQSQGYVAPQGVDNTYTASVNQQGQRIRSRVHAQTPQVARPLFGQRQPVYTQPQSAHTQPVDTTYTGSIKPQATVQRQTLSAPQPLPVKAEPQTAAKPAPTVTTPSAPSQVANATPRKEGWTAAGGTYVTMRQGETVYNLAKRYGVPANAIMEANNLSDPKGVAAGTQVIIPTYVYSRTAPISTPDNNIAVRSASSNIGGRSEFPMSIAPVPDKRPQGVQVASIAPSMAQVASPVSSSGTYVVSAGDTLSSIAQRAGTNVTALKNLNGLSGDNIRLGQKLMIPGVGGNAASVQKVSAPKDVPAVQPKAADKAISTIDSSSTAKAPANTGVEALRWPVRGRVVSSYGSNVGGKGNDGIDISVPRGSAVKAAENGVVIYAGDGLKEFGKTVLVRHGNGLVTVYGHLDSISVERGANVSRGQNVGSSGMTGSAKQPQLHFEVRKNTTPVNPMTYLR</sequence>
<name>A0ABU9T5K7_9HYPH</name>
<accession>A0ABU9T5K7</accession>
<evidence type="ECO:0000313" key="5">
    <source>
        <dbReference type="EMBL" id="MEM5501414.1"/>
    </source>
</evidence>
<feature type="region of interest" description="Disordered" evidence="2">
    <location>
        <begin position="485"/>
        <end position="510"/>
    </location>
</feature>
<dbReference type="InterPro" id="IPR050570">
    <property type="entry name" value="Cell_wall_metabolism_enzyme"/>
</dbReference>
<evidence type="ECO:0000256" key="1">
    <source>
        <dbReference type="ARBA" id="ARBA00038420"/>
    </source>
</evidence>
<gene>
    <name evidence="5" type="ORF">WNY59_07405</name>
</gene>
<feature type="signal peptide" evidence="3">
    <location>
        <begin position="1"/>
        <end position="30"/>
    </location>
</feature>
<proteinExistence type="inferred from homology"/>
<dbReference type="CDD" id="cd12797">
    <property type="entry name" value="M23_peptidase"/>
    <property type="match status" value="1"/>
</dbReference>
<reference evidence="5 6" key="1">
    <citation type="submission" date="2024-03" db="EMBL/GenBank/DDBJ databases">
        <title>Community enrichment and isolation of bacterial strains for fucoidan degradation.</title>
        <authorList>
            <person name="Sichert A."/>
        </authorList>
    </citation>
    <scope>NUCLEOTIDE SEQUENCE [LARGE SCALE GENOMIC DNA]</scope>
    <source>
        <strain evidence="5 6">AS62</strain>
    </source>
</reference>
<evidence type="ECO:0000313" key="6">
    <source>
        <dbReference type="Proteomes" id="UP001477870"/>
    </source>
</evidence>
<dbReference type="PROSITE" id="PS51782">
    <property type="entry name" value="LYSM"/>
    <property type="match status" value="2"/>
</dbReference>
<comment type="similarity">
    <text evidence="1">Belongs to the E.coli NlpD/Haemophilus LppB family.</text>
</comment>
<dbReference type="PANTHER" id="PTHR21666">
    <property type="entry name" value="PEPTIDASE-RELATED"/>
    <property type="match status" value="1"/>
</dbReference>
<dbReference type="SUPFAM" id="SSF51261">
    <property type="entry name" value="Duplicated hybrid motif"/>
    <property type="match status" value="1"/>
</dbReference>
<evidence type="ECO:0000259" key="4">
    <source>
        <dbReference type="PROSITE" id="PS51782"/>
    </source>
</evidence>
<dbReference type="PROSITE" id="PS51257">
    <property type="entry name" value="PROKAR_LIPOPROTEIN"/>
    <property type="match status" value="1"/>
</dbReference>
<keyword evidence="3" id="KW-0732">Signal</keyword>
<feature type="compositionally biased region" description="Polar residues" evidence="2">
    <location>
        <begin position="485"/>
        <end position="499"/>
    </location>
</feature>
<dbReference type="Proteomes" id="UP001477870">
    <property type="component" value="Unassembled WGS sequence"/>
</dbReference>
<dbReference type="InterPro" id="IPR018392">
    <property type="entry name" value="LysM"/>
</dbReference>
<dbReference type="SUPFAM" id="SSF54106">
    <property type="entry name" value="LysM domain"/>
    <property type="match status" value="1"/>
</dbReference>